<feature type="compositionally biased region" description="Basic residues" evidence="2">
    <location>
        <begin position="111"/>
        <end position="120"/>
    </location>
</feature>
<dbReference type="InterPro" id="IPR014710">
    <property type="entry name" value="RmlC-like_jellyroll"/>
</dbReference>
<keyword evidence="1" id="KW-0406">Ion transport</keyword>
<feature type="compositionally biased region" description="Pro residues" evidence="2">
    <location>
        <begin position="181"/>
        <end position="191"/>
    </location>
</feature>
<dbReference type="CDD" id="cd00038">
    <property type="entry name" value="CAP_ED"/>
    <property type="match status" value="1"/>
</dbReference>
<dbReference type="PANTHER" id="PTHR45638">
    <property type="entry name" value="CYCLIC NUCLEOTIDE-GATED CATION CHANNEL SUBUNIT A"/>
    <property type="match status" value="1"/>
</dbReference>
<dbReference type="Gene3D" id="2.60.120.10">
    <property type="entry name" value="Jelly Rolls"/>
    <property type="match status" value="1"/>
</dbReference>
<organism evidence="4">
    <name type="scientific">Haptolina brevifila</name>
    <dbReference type="NCBI Taxonomy" id="156173"/>
    <lineage>
        <taxon>Eukaryota</taxon>
        <taxon>Haptista</taxon>
        <taxon>Haptophyta</taxon>
        <taxon>Prymnesiophyceae</taxon>
        <taxon>Prymnesiales</taxon>
        <taxon>Prymnesiaceae</taxon>
        <taxon>Haptolina</taxon>
    </lineage>
</organism>
<name>A0A7S2GPH7_9EUKA</name>
<evidence type="ECO:0000256" key="1">
    <source>
        <dbReference type="ARBA" id="ARBA00023286"/>
    </source>
</evidence>
<keyword evidence="1" id="KW-0813">Transport</keyword>
<dbReference type="SUPFAM" id="SSF51206">
    <property type="entry name" value="cAMP-binding domain-like"/>
    <property type="match status" value="1"/>
</dbReference>
<reference evidence="4" key="1">
    <citation type="submission" date="2021-01" db="EMBL/GenBank/DDBJ databases">
        <authorList>
            <person name="Corre E."/>
            <person name="Pelletier E."/>
            <person name="Niang G."/>
            <person name="Scheremetjew M."/>
            <person name="Finn R."/>
            <person name="Kale V."/>
            <person name="Holt S."/>
            <person name="Cochrane G."/>
            <person name="Meng A."/>
            <person name="Brown T."/>
            <person name="Cohen L."/>
        </authorList>
    </citation>
    <scope>NUCLEOTIDE SEQUENCE</scope>
    <source>
        <strain evidence="4">UTEX LB 985</strain>
    </source>
</reference>
<dbReference type="GO" id="GO:0044877">
    <property type="term" value="F:protein-containing complex binding"/>
    <property type="evidence" value="ECO:0007669"/>
    <property type="project" value="TreeGrafter"/>
</dbReference>
<sequence>MYFVSSGQVDVVSSRTGDVPITTLGAHSFFGEMALLNPTGETTASVIVRTFLEGYLLSKMNYAWLERHHPVFRDYIASAARLRLSHMQNQSNDSDTQKLEALYDLLDPNKRRLNRKHRRAVGTSGRVPGGVQDNQGASSRFNRVMGRLTHTGPLDPTPRSVKDGTARSTPRSTPHLTPRSSRPPPRTPSRTPPNTSAAHSDRQQSPARLRPSKLPLGAAAQPCTEASNSISGKSDIGSLSDAERLSGSILDASSGGGTLSSNGNNSRRVVPTHSNRSSRPRISGGSANAQMPPPPLANAQSAPAMEWAVRPAVV</sequence>
<feature type="domain" description="Cyclic nucleotide-binding" evidence="3">
    <location>
        <begin position="1"/>
        <end position="62"/>
    </location>
</feature>
<accession>A0A7S2GPH7</accession>
<protein>
    <recommendedName>
        <fullName evidence="3">Cyclic nucleotide-binding domain-containing protein</fullName>
    </recommendedName>
</protein>
<keyword evidence="1" id="KW-1071">Ligand-gated ion channel</keyword>
<dbReference type="AlphaFoldDB" id="A0A7S2GPH7"/>
<dbReference type="PROSITE" id="PS50042">
    <property type="entry name" value="CNMP_BINDING_3"/>
    <property type="match status" value="1"/>
</dbReference>
<feature type="compositionally biased region" description="Polar residues" evidence="2">
    <location>
        <begin position="132"/>
        <end position="141"/>
    </location>
</feature>
<dbReference type="InterPro" id="IPR050866">
    <property type="entry name" value="CNG_cation_channel"/>
</dbReference>
<evidence type="ECO:0000313" key="4">
    <source>
        <dbReference type="EMBL" id="CAD9463466.1"/>
    </source>
</evidence>
<gene>
    <name evidence="4" type="ORF">CBRE1094_LOCUS20397</name>
</gene>
<proteinExistence type="predicted"/>
<feature type="region of interest" description="Disordered" evidence="2">
    <location>
        <begin position="110"/>
        <end position="303"/>
    </location>
</feature>
<evidence type="ECO:0000256" key="2">
    <source>
        <dbReference type="SAM" id="MobiDB-lite"/>
    </source>
</evidence>
<dbReference type="Pfam" id="PF00027">
    <property type="entry name" value="cNMP_binding"/>
    <property type="match status" value="1"/>
</dbReference>
<dbReference type="PANTHER" id="PTHR45638:SF11">
    <property type="entry name" value="CYCLIC NUCLEOTIDE-GATED CATION CHANNEL SUBUNIT A"/>
    <property type="match status" value="1"/>
</dbReference>
<dbReference type="EMBL" id="HBGU01037254">
    <property type="protein sequence ID" value="CAD9463466.1"/>
    <property type="molecule type" value="Transcribed_RNA"/>
</dbReference>
<feature type="compositionally biased region" description="Low complexity" evidence="2">
    <location>
        <begin position="167"/>
        <end position="180"/>
    </location>
</feature>
<dbReference type="InterPro" id="IPR000595">
    <property type="entry name" value="cNMP-bd_dom"/>
</dbReference>
<evidence type="ECO:0000259" key="3">
    <source>
        <dbReference type="PROSITE" id="PS50042"/>
    </source>
</evidence>
<dbReference type="GO" id="GO:0005221">
    <property type="term" value="F:intracellularly cyclic nucleotide-activated monoatomic cation channel activity"/>
    <property type="evidence" value="ECO:0007669"/>
    <property type="project" value="InterPro"/>
</dbReference>
<keyword evidence="1" id="KW-0407">Ion channel</keyword>
<dbReference type="InterPro" id="IPR018490">
    <property type="entry name" value="cNMP-bd_dom_sf"/>
</dbReference>